<feature type="region of interest" description="Disordered" evidence="19">
    <location>
        <begin position="1"/>
        <end position="94"/>
    </location>
</feature>
<feature type="compositionally biased region" description="Acidic residues" evidence="19">
    <location>
        <begin position="180"/>
        <end position="193"/>
    </location>
</feature>
<keyword evidence="16" id="KW-0137">Centromere</keyword>
<evidence type="ECO:0000256" key="14">
    <source>
        <dbReference type="ARBA" id="ARBA00023242"/>
    </source>
</evidence>
<feature type="compositionally biased region" description="Basic and acidic residues" evidence="19">
    <location>
        <begin position="194"/>
        <end position="238"/>
    </location>
</feature>
<evidence type="ECO:0000256" key="17">
    <source>
        <dbReference type="ARBA" id="ARBA00044152"/>
    </source>
</evidence>
<keyword evidence="21" id="KW-1185">Reference proteome</keyword>
<dbReference type="GO" id="GO:0042729">
    <property type="term" value="C:DASH complex"/>
    <property type="evidence" value="ECO:0007669"/>
    <property type="project" value="InterPro"/>
</dbReference>
<evidence type="ECO:0000313" key="21">
    <source>
        <dbReference type="Proteomes" id="UP000184267"/>
    </source>
</evidence>
<feature type="compositionally biased region" description="Low complexity" evidence="19">
    <location>
        <begin position="241"/>
        <end position="252"/>
    </location>
</feature>
<keyword evidence="5" id="KW-0158">Chromosome</keyword>
<evidence type="ECO:0000256" key="12">
    <source>
        <dbReference type="ARBA" id="ARBA00023054"/>
    </source>
</evidence>
<comment type="similarity">
    <text evidence="4">Belongs to the DASH complex DUO1 family.</text>
</comment>
<dbReference type="PANTHER" id="PTHR28216:SF1">
    <property type="entry name" value="DASH COMPLEX SUBUNIT DUO1"/>
    <property type="match status" value="1"/>
</dbReference>
<keyword evidence="12" id="KW-0175">Coiled coil</keyword>
<evidence type="ECO:0000256" key="13">
    <source>
        <dbReference type="ARBA" id="ARBA00023212"/>
    </source>
</evidence>
<evidence type="ECO:0000256" key="16">
    <source>
        <dbReference type="ARBA" id="ARBA00023328"/>
    </source>
</evidence>
<reference evidence="20 21" key="1">
    <citation type="submission" date="2016-10" db="EMBL/GenBank/DDBJ databases">
        <title>Genome sequence of the basidiomycete white-rot fungus Trametes pubescens.</title>
        <authorList>
            <person name="Makela M.R."/>
            <person name="Granchi Z."/>
            <person name="Peng M."/>
            <person name="De Vries R.P."/>
            <person name="Grigoriev I."/>
            <person name="Riley R."/>
            <person name="Hilden K."/>
        </authorList>
    </citation>
    <scope>NUCLEOTIDE SEQUENCE [LARGE SCALE GENOMIC DNA]</scope>
    <source>
        <strain evidence="20 21">FBCC735</strain>
    </source>
</reference>
<evidence type="ECO:0000256" key="19">
    <source>
        <dbReference type="SAM" id="MobiDB-lite"/>
    </source>
</evidence>
<keyword evidence="6" id="KW-0963">Cytoplasm</keyword>
<gene>
    <name evidence="20" type="ORF">TRAPUB_2785</name>
</gene>
<dbReference type="GO" id="GO:0000278">
    <property type="term" value="P:mitotic cell cycle"/>
    <property type="evidence" value="ECO:0007669"/>
    <property type="project" value="InterPro"/>
</dbReference>
<evidence type="ECO:0000256" key="11">
    <source>
        <dbReference type="ARBA" id="ARBA00022838"/>
    </source>
</evidence>
<dbReference type="GO" id="GO:0007059">
    <property type="term" value="P:chromosome segregation"/>
    <property type="evidence" value="ECO:0007669"/>
    <property type="project" value="UniProtKB-KW"/>
</dbReference>
<organism evidence="20 21">
    <name type="scientific">Trametes pubescens</name>
    <name type="common">White-rot fungus</name>
    <dbReference type="NCBI Taxonomy" id="154538"/>
    <lineage>
        <taxon>Eukaryota</taxon>
        <taxon>Fungi</taxon>
        <taxon>Dikarya</taxon>
        <taxon>Basidiomycota</taxon>
        <taxon>Agaricomycotina</taxon>
        <taxon>Agaricomycetes</taxon>
        <taxon>Polyporales</taxon>
        <taxon>Polyporaceae</taxon>
        <taxon>Trametes</taxon>
    </lineage>
</organism>
<evidence type="ECO:0000256" key="3">
    <source>
        <dbReference type="ARBA" id="ARBA00004629"/>
    </source>
</evidence>
<dbReference type="Proteomes" id="UP000184267">
    <property type="component" value="Unassembled WGS sequence"/>
</dbReference>
<keyword evidence="14" id="KW-0539">Nucleus</keyword>
<name>A0A1M2VFE2_TRAPU</name>
<evidence type="ECO:0000256" key="6">
    <source>
        <dbReference type="ARBA" id="ARBA00022490"/>
    </source>
</evidence>
<comment type="subcellular location">
    <subcellularLocation>
        <location evidence="3">Chromosome</location>
        <location evidence="3">Centromere</location>
        <location evidence="3">Kinetochore</location>
    </subcellularLocation>
    <subcellularLocation>
        <location evidence="2">Cytoplasm</location>
        <location evidence="2">Cytoskeleton</location>
        <location evidence="2">Spindle</location>
    </subcellularLocation>
    <subcellularLocation>
        <location evidence="1">Nucleus</location>
    </subcellularLocation>
</comment>
<evidence type="ECO:0000256" key="8">
    <source>
        <dbReference type="ARBA" id="ARBA00022701"/>
    </source>
</evidence>
<evidence type="ECO:0000256" key="9">
    <source>
        <dbReference type="ARBA" id="ARBA00022776"/>
    </source>
</evidence>
<comment type="caution">
    <text evidence="20">The sequence shown here is derived from an EMBL/GenBank/DDBJ whole genome shotgun (WGS) entry which is preliminary data.</text>
</comment>
<evidence type="ECO:0000256" key="10">
    <source>
        <dbReference type="ARBA" id="ARBA00022829"/>
    </source>
</evidence>
<dbReference type="PANTHER" id="PTHR28216">
    <property type="entry name" value="DASH COMPLEX SUBUNIT DUO1"/>
    <property type="match status" value="1"/>
</dbReference>
<evidence type="ECO:0000256" key="2">
    <source>
        <dbReference type="ARBA" id="ARBA00004186"/>
    </source>
</evidence>
<dbReference type="OrthoDB" id="5599235at2759"/>
<keyword evidence="8" id="KW-0493">Microtubule</keyword>
<evidence type="ECO:0000256" key="18">
    <source>
        <dbReference type="ARBA" id="ARBA00044358"/>
    </source>
</evidence>
<dbReference type="AlphaFoldDB" id="A0A1M2VFE2"/>
<proteinExistence type="inferred from homology"/>
<dbReference type="EMBL" id="MNAD01001318">
    <property type="protein sequence ID" value="OJT06361.1"/>
    <property type="molecule type" value="Genomic_DNA"/>
</dbReference>
<feature type="compositionally biased region" description="Acidic residues" evidence="19">
    <location>
        <begin position="78"/>
        <end position="87"/>
    </location>
</feature>
<keyword evidence="15" id="KW-0131">Cell cycle</keyword>
<keyword evidence="11" id="KW-0995">Kinetochore</keyword>
<keyword evidence="7" id="KW-0132">Cell division</keyword>
<evidence type="ECO:0000256" key="1">
    <source>
        <dbReference type="ARBA" id="ARBA00004123"/>
    </source>
</evidence>
<dbReference type="Pfam" id="PF08651">
    <property type="entry name" value="DASH_Duo1"/>
    <property type="match status" value="1"/>
</dbReference>
<evidence type="ECO:0000313" key="20">
    <source>
        <dbReference type="EMBL" id="OJT06361.1"/>
    </source>
</evidence>
<feature type="compositionally biased region" description="Pro residues" evidence="19">
    <location>
        <begin position="301"/>
        <end position="312"/>
    </location>
</feature>
<keyword evidence="10" id="KW-0159">Chromosome partition</keyword>
<keyword evidence="9" id="KW-0498">Mitosis</keyword>
<evidence type="ECO:0000256" key="15">
    <source>
        <dbReference type="ARBA" id="ARBA00023306"/>
    </source>
</evidence>
<protein>
    <recommendedName>
        <fullName evidence="17">DASH complex subunit DUO1</fullName>
    </recommendedName>
    <alternativeName>
        <fullName evidence="18">Outer kinetochore protein DUO1</fullName>
    </alternativeName>
</protein>
<evidence type="ECO:0000256" key="7">
    <source>
        <dbReference type="ARBA" id="ARBA00022618"/>
    </source>
</evidence>
<feature type="region of interest" description="Disordered" evidence="19">
    <location>
        <begin position="178"/>
        <end position="252"/>
    </location>
</feature>
<dbReference type="InterPro" id="IPR013960">
    <property type="entry name" value="DASH_Duo1"/>
</dbReference>
<dbReference type="GO" id="GO:0072686">
    <property type="term" value="C:mitotic spindle"/>
    <property type="evidence" value="ECO:0007669"/>
    <property type="project" value="InterPro"/>
</dbReference>
<feature type="region of interest" description="Disordered" evidence="19">
    <location>
        <begin position="293"/>
        <end position="313"/>
    </location>
</feature>
<accession>A0A1M2VFE2</accession>
<feature type="compositionally biased region" description="Polar residues" evidence="19">
    <location>
        <begin position="1"/>
        <end position="17"/>
    </location>
</feature>
<sequence length="644" mass="72893">MDSFDLSNLQMPQSGSQLLAEPTPDISSSSSRTGHGGDDLSLSELSLSERAHSKPGSRRPFSLLARPESPDESAVADGDAEDGEQPDLDGTMTQEDIEKAKKLAAKTREEKLQHDLFTLKKLNAAFEVYKEALRETKSNTDLVAVQLQHTNALLDKYVRILDKSEKITKLILDERWQGAEADEEQLDREEQEAEERAQREEEERILAEQRERERREREQREREEKELRERLEREKAEASKSVSRGSGVRGVRGTRASMRGLRGVSRVGPSITPQRPRIGIVMVHRKLKRCRYVSDSDSDEAPPPKPRVPLLPPTISATSLKDPLTEPKDAVAVLTPALQAQLLETLLADPGVSPIAVRLLKAMYPVAVACRTRALRVRLSISKTIIVLGKTTADRLLAKLFTLLWSSNLVPTPQDTEEVRFIKEETREDWAHDLALTIRAETLRPFYNLLLWPYPAKFALPPPRPSRDYFNNPGLAKWLGYDSWRMGHFLPYRDRDTPLRSLYRMHAWLCACDEISFGYEAQYFYSHPEPEWRLENVPDPKDPDPIRYAILAGLVEMMAVAFNDRFELGLPRLGEGLSYMFYGKLLGEGRKVQVPEERPPAWAANVPPVPGPLVVLRKDGQETGGRAWMKRNVLLGGAAYLDWA</sequence>
<evidence type="ECO:0000256" key="4">
    <source>
        <dbReference type="ARBA" id="ARBA00005366"/>
    </source>
</evidence>
<evidence type="ECO:0000256" key="5">
    <source>
        <dbReference type="ARBA" id="ARBA00022454"/>
    </source>
</evidence>
<dbReference type="GO" id="GO:0005874">
    <property type="term" value="C:microtubule"/>
    <property type="evidence" value="ECO:0007669"/>
    <property type="project" value="UniProtKB-KW"/>
</dbReference>
<dbReference type="GO" id="GO:0051301">
    <property type="term" value="P:cell division"/>
    <property type="evidence" value="ECO:0007669"/>
    <property type="project" value="UniProtKB-KW"/>
</dbReference>
<keyword evidence="13" id="KW-0206">Cytoskeleton</keyword>